<dbReference type="GO" id="GO:0003864">
    <property type="term" value="F:3-methyl-2-oxobutanoate hydroxymethyltransferase activity"/>
    <property type="evidence" value="ECO:0007669"/>
    <property type="project" value="UniProtKB-UniRule"/>
</dbReference>
<dbReference type="NCBIfam" id="NF001452">
    <property type="entry name" value="PRK00311.1"/>
    <property type="match status" value="1"/>
</dbReference>
<dbReference type="PIRSF" id="PIRSF000388">
    <property type="entry name" value="Pantoate_hydroxy_MeTrfase"/>
    <property type="match status" value="1"/>
</dbReference>
<evidence type="ECO:0000313" key="11">
    <source>
        <dbReference type="EMBL" id="SEG96572.1"/>
    </source>
</evidence>
<evidence type="ECO:0000256" key="3">
    <source>
        <dbReference type="ARBA" id="ARBA00011424"/>
    </source>
</evidence>
<comment type="similarity">
    <text evidence="2 7">Belongs to the PanB family.</text>
</comment>
<accession>A0A1H6EFM3</accession>
<dbReference type="AlphaFoldDB" id="A0A1H6EFM3"/>
<dbReference type="OrthoDB" id="9781789at2"/>
<dbReference type="Proteomes" id="UP000236732">
    <property type="component" value="Unassembled WGS sequence"/>
</dbReference>
<dbReference type="InterPro" id="IPR040442">
    <property type="entry name" value="Pyrv_kinase-like_dom_sf"/>
</dbReference>
<comment type="catalytic activity">
    <reaction evidence="7">
        <text>(6R)-5,10-methylene-5,6,7,8-tetrahydrofolate + 3-methyl-2-oxobutanoate + H2O = 2-dehydropantoate + (6S)-5,6,7,8-tetrahydrofolate</text>
        <dbReference type="Rhea" id="RHEA:11824"/>
        <dbReference type="ChEBI" id="CHEBI:11561"/>
        <dbReference type="ChEBI" id="CHEBI:11851"/>
        <dbReference type="ChEBI" id="CHEBI:15377"/>
        <dbReference type="ChEBI" id="CHEBI:15636"/>
        <dbReference type="ChEBI" id="CHEBI:57453"/>
        <dbReference type="EC" id="2.1.2.11"/>
    </reaction>
</comment>
<keyword evidence="7" id="KW-0963">Cytoplasm</keyword>
<proteinExistence type="inferred from homology"/>
<evidence type="ECO:0000256" key="4">
    <source>
        <dbReference type="ARBA" id="ARBA00022655"/>
    </source>
</evidence>
<feature type="binding site" evidence="7 10">
    <location>
        <position position="54"/>
    </location>
    <ligand>
        <name>Mg(2+)</name>
        <dbReference type="ChEBI" id="CHEBI:18420"/>
    </ligand>
</feature>
<feature type="binding site" evidence="7 10">
    <location>
        <position position="93"/>
    </location>
    <ligand>
        <name>Mg(2+)</name>
        <dbReference type="ChEBI" id="CHEBI:18420"/>
    </ligand>
</feature>
<dbReference type="InterPro" id="IPR003700">
    <property type="entry name" value="Pantoate_hydroxy_MeTrfase"/>
</dbReference>
<evidence type="ECO:0000256" key="9">
    <source>
        <dbReference type="PIRSR" id="PIRSR000388-2"/>
    </source>
</evidence>
<dbReference type="RefSeq" id="WP_103959615.1">
    <property type="nucleotide sequence ID" value="NZ_FNVT01000010.1"/>
</dbReference>
<keyword evidence="11" id="KW-0489">Methyltransferase</keyword>
<keyword evidence="12" id="KW-1185">Reference proteome</keyword>
<sequence>MTEDSLFGGSKKVRVQHLRQAKERGEKWPMLTSYDQYSAEIFDEAGVPVLLIGDSAANNVLGYDSTLPIGVEELLPLTRGVAAHARRALVIADLPFGSFEASPEHAFHTAVRFMKAGAQAVKLEGGRAVVSQVKALARAGIPVMSHIGFTPQHLHGLGGYRVQGRGQDAGYLLDDALRLEEAGAFAIGLELVPAETAREITENLSIPTVGIGAGPYTDAQVMIWQDLAGLRSGPPPRYVKQYADMRTTLKGAVELFAKEVREGIFPGPDNTFQQ</sequence>
<keyword evidence="4 7" id="KW-0566">Pantothenate biosynthesis</keyword>
<dbReference type="SUPFAM" id="SSF51621">
    <property type="entry name" value="Phosphoenolpyruvate/pyruvate domain"/>
    <property type="match status" value="1"/>
</dbReference>
<dbReference type="PANTHER" id="PTHR20881">
    <property type="entry name" value="3-METHYL-2-OXOBUTANOATE HYDROXYMETHYLTRANSFERASE"/>
    <property type="match status" value="1"/>
</dbReference>
<comment type="subcellular location">
    <subcellularLocation>
        <location evidence="7">Cytoplasm</location>
    </subcellularLocation>
</comment>
<organism evidence="11 12">
    <name type="scientific">Nonomuraea solani</name>
    <dbReference type="NCBI Taxonomy" id="1144553"/>
    <lineage>
        <taxon>Bacteria</taxon>
        <taxon>Bacillati</taxon>
        <taxon>Actinomycetota</taxon>
        <taxon>Actinomycetes</taxon>
        <taxon>Streptosporangiales</taxon>
        <taxon>Streptosporangiaceae</taxon>
        <taxon>Nonomuraea</taxon>
    </lineage>
</organism>
<dbReference type="HAMAP" id="MF_00156">
    <property type="entry name" value="PanB"/>
    <property type="match status" value="1"/>
</dbReference>
<evidence type="ECO:0000256" key="10">
    <source>
        <dbReference type="PIRSR" id="PIRSR000388-3"/>
    </source>
</evidence>
<dbReference type="EC" id="2.1.2.11" evidence="7"/>
<dbReference type="CDD" id="cd06557">
    <property type="entry name" value="KPHMT-like"/>
    <property type="match status" value="1"/>
</dbReference>
<dbReference type="GO" id="GO:0008168">
    <property type="term" value="F:methyltransferase activity"/>
    <property type="evidence" value="ECO:0007669"/>
    <property type="project" value="UniProtKB-KW"/>
</dbReference>
<feature type="active site" description="Proton acceptor" evidence="7 8">
    <location>
        <position position="190"/>
    </location>
</feature>
<evidence type="ECO:0000256" key="8">
    <source>
        <dbReference type="PIRSR" id="PIRSR000388-1"/>
    </source>
</evidence>
<feature type="binding site" evidence="7 9">
    <location>
        <position position="93"/>
    </location>
    <ligand>
        <name>3-methyl-2-oxobutanoate</name>
        <dbReference type="ChEBI" id="CHEBI:11851"/>
    </ligand>
</feature>
<keyword evidence="7 10" id="KW-0460">Magnesium</keyword>
<dbReference type="PANTHER" id="PTHR20881:SF0">
    <property type="entry name" value="3-METHYL-2-OXOBUTANOATE HYDROXYMETHYLTRANSFERASE"/>
    <property type="match status" value="1"/>
</dbReference>
<gene>
    <name evidence="7" type="primary">panB</name>
    <name evidence="11" type="ORF">SAMN05444920_1105</name>
</gene>
<feature type="binding site" evidence="7 9">
    <location>
        <position position="122"/>
    </location>
    <ligand>
        <name>3-methyl-2-oxobutanoate</name>
        <dbReference type="ChEBI" id="CHEBI:11851"/>
    </ligand>
</feature>
<keyword evidence="5 7" id="KW-0808">Transferase</keyword>
<dbReference type="GO" id="GO:0000287">
    <property type="term" value="F:magnesium ion binding"/>
    <property type="evidence" value="ECO:0007669"/>
    <property type="project" value="TreeGrafter"/>
</dbReference>
<dbReference type="GO" id="GO:0005737">
    <property type="term" value="C:cytoplasm"/>
    <property type="evidence" value="ECO:0007669"/>
    <property type="project" value="UniProtKB-SubCell"/>
</dbReference>
<dbReference type="GO" id="GO:0032259">
    <property type="term" value="P:methylation"/>
    <property type="evidence" value="ECO:0007669"/>
    <property type="project" value="UniProtKB-KW"/>
</dbReference>
<evidence type="ECO:0000256" key="5">
    <source>
        <dbReference type="ARBA" id="ARBA00022679"/>
    </source>
</evidence>
<evidence type="ECO:0000256" key="6">
    <source>
        <dbReference type="ARBA" id="ARBA00056497"/>
    </source>
</evidence>
<comment type="subunit">
    <text evidence="3 7">Homodecamer; pentamer of dimers.</text>
</comment>
<feature type="binding site" evidence="7 10">
    <location>
        <position position="124"/>
    </location>
    <ligand>
        <name>Mg(2+)</name>
        <dbReference type="ChEBI" id="CHEBI:18420"/>
    </ligand>
</feature>
<dbReference type="UniPathway" id="UPA00028">
    <property type="reaction ID" value="UER00003"/>
</dbReference>
<dbReference type="Gene3D" id="3.20.20.60">
    <property type="entry name" value="Phosphoenolpyruvate-binding domains"/>
    <property type="match status" value="1"/>
</dbReference>
<keyword evidence="7 10" id="KW-0479">Metal-binding</keyword>
<reference evidence="11 12" key="1">
    <citation type="submission" date="2016-10" db="EMBL/GenBank/DDBJ databases">
        <authorList>
            <person name="de Groot N.N."/>
        </authorList>
    </citation>
    <scope>NUCLEOTIDE SEQUENCE [LARGE SCALE GENOMIC DNA]</scope>
    <source>
        <strain evidence="11 12">CGMCC 4.7037</strain>
    </source>
</reference>
<dbReference type="EMBL" id="FNVT01000010">
    <property type="protein sequence ID" value="SEG96572.1"/>
    <property type="molecule type" value="Genomic_DNA"/>
</dbReference>
<evidence type="ECO:0000256" key="7">
    <source>
        <dbReference type="HAMAP-Rule" id="MF_00156"/>
    </source>
</evidence>
<dbReference type="NCBIfam" id="TIGR00222">
    <property type="entry name" value="panB"/>
    <property type="match status" value="1"/>
</dbReference>
<dbReference type="InterPro" id="IPR015813">
    <property type="entry name" value="Pyrv/PenolPyrv_kinase-like_dom"/>
</dbReference>
<feature type="binding site" evidence="7 9">
    <location>
        <begin position="54"/>
        <end position="55"/>
    </location>
    <ligand>
        <name>3-methyl-2-oxobutanoate</name>
        <dbReference type="ChEBI" id="CHEBI:11851"/>
    </ligand>
</feature>
<dbReference type="FunFam" id="3.20.20.60:FF:000003">
    <property type="entry name" value="3-methyl-2-oxobutanoate hydroxymethyltransferase"/>
    <property type="match status" value="1"/>
</dbReference>
<dbReference type="GO" id="GO:0015940">
    <property type="term" value="P:pantothenate biosynthetic process"/>
    <property type="evidence" value="ECO:0007669"/>
    <property type="project" value="UniProtKB-UniRule"/>
</dbReference>
<name>A0A1H6EFM3_9ACTN</name>
<protein>
    <recommendedName>
        <fullName evidence="7">3-methyl-2-oxobutanoate hydroxymethyltransferase</fullName>
        <ecNumber evidence="7">2.1.2.11</ecNumber>
    </recommendedName>
    <alternativeName>
        <fullName evidence="7">Ketopantoate hydroxymethyltransferase</fullName>
        <shortName evidence="7">KPHMT</shortName>
    </alternativeName>
</protein>
<evidence type="ECO:0000256" key="2">
    <source>
        <dbReference type="ARBA" id="ARBA00008676"/>
    </source>
</evidence>
<comment type="function">
    <text evidence="6 7">Catalyzes the reversible reaction in which hydroxymethyl group from 5,10-methylenetetrahydrofolate is transferred onto alpha-ketoisovalerate to form ketopantoate.</text>
</comment>
<comment type="cofactor">
    <cofactor evidence="7 10">
        <name>Mg(2+)</name>
        <dbReference type="ChEBI" id="CHEBI:18420"/>
    </cofactor>
    <text evidence="7 10">Binds 1 Mg(2+) ion per subunit.</text>
</comment>
<comment type="pathway">
    <text evidence="1 7">Cofactor biosynthesis; (R)-pantothenate biosynthesis; (R)-pantoate from 3-methyl-2-oxobutanoate: step 1/2.</text>
</comment>
<evidence type="ECO:0000256" key="1">
    <source>
        <dbReference type="ARBA" id="ARBA00005033"/>
    </source>
</evidence>
<evidence type="ECO:0000313" key="12">
    <source>
        <dbReference type="Proteomes" id="UP000236732"/>
    </source>
</evidence>
<dbReference type="Pfam" id="PF02548">
    <property type="entry name" value="Pantoate_transf"/>
    <property type="match status" value="1"/>
</dbReference>